<keyword evidence="2" id="KW-1185">Reference proteome</keyword>
<organism evidence="1 2">
    <name type="scientific">Pleuronectes platessa</name>
    <name type="common">European plaice</name>
    <dbReference type="NCBI Taxonomy" id="8262"/>
    <lineage>
        <taxon>Eukaryota</taxon>
        <taxon>Metazoa</taxon>
        <taxon>Chordata</taxon>
        <taxon>Craniata</taxon>
        <taxon>Vertebrata</taxon>
        <taxon>Euteleostomi</taxon>
        <taxon>Actinopterygii</taxon>
        <taxon>Neopterygii</taxon>
        <taxon>Teleostei</taxon>
        <taxon>Neoteleostei</taxon>
        <taxon>Acanthomorphata</taxon>
        <taxon>Carangaria</taxon>
        <taxon>Pleuronectiformes</taxon>
        <taxon>Pleuronectoidei</taxon>
        <taxon>Pleuronectidae</taxon>
        <taxon>Pleuronectes</taxon>
    </lineage>
</organism>
<reference evidence="1" key="1">
    <citation type="submission" date="2020-03" db="EMBL/GenBank/DDBJ databases">
        <authorList>
            <person name="Weist P."/>
        </authorList>
    </citation>
    <scope>NUCLEOTIDE SEQUENCE</scope>
</reference>
<dbReference type="EMBL" id="CADEAL010004434">
    <property type="protein sequence ID" value="CAB1459465.1"/>
    <property type="molecule type" value="Genomic_DNA"/>
</dbReference>
<evidence type="ECO:0000313" key="2">
    <source>
        <dbReference type="Proteomes" id="UP001153269"/>
    </source>
</evidence>
<name>A0A9N7ZCN0_PLEPL</name>
<accession>A0A9N7ZCN0</accession>
<evidence type="ECO:0000313" key="1">
    <source>
        <dbReference type="EMBL" id="CAB1459465.1"/>
    </source>
</evidence>
<dbReference type="AlphaFoldDB" id="A0A9N7ZCN0"/>
<proteinExistence type="predicted"/>
<dbReference type="Proteomes" id="UP001153269">
    <property type="component" value="Unassembled WGS sequence"/>
</dbReference>
<protein>
    <submittedName>
        <fullName evidence="1">Uncharacterized protein</fullName>
    </submittedName>
</protein>
<sequence>MEKPVLSGGIYVRGKPSRKELRFKRSLKALYCGDNLFNRSGSILNKIRKFTLAHKRDISPVHEGNLGRSGPPLLQSVTLAMLCYLISSAGRCLSEQSGGGDTAIVAWLRRYRQLAMGLITLSPPRSAVT</sequence>
<gene>
    <name evidence="1" type="ORF">PLEPLA_LOCUS47302</name>
</gene>
<comment type="caution">
    <text evidence="1">The sequence shown here is derived from an EMBL/GenBank/DDBJ whole genome shotgun (WGS) entry which is preliminary data.</text>
</comment>